<evidence type="ECO:0000313" key="7">
    <source>
        <dbReference type="EMBL" id="GAX77215.1"/>
    </source>
</evidence>
<dbReference type="InterPro" id="IPR032675">
    <property type="entry name" value="LRR_dom_sf"/>
</dbReference>
<dbReference type="Gene3D" id="3.80.10.10">
    <property type="entry name" value="Ribonuclease Inhibitor"/>
    <property type="match status" value="2"/>
</dbReference>
<keyword evidence="8" id="KW-1185">Reference proteome</keyword>
<dbReference type="EMBL" id="BEGY01000023">
    <property type="protein sequence ID" value="GAX77215.1"/>
    <property type="molecule type" value="Genomic_DNA"/>
</dbReference>
<evidence type="ECO:0000256" key="2">
    <source>
        <dbReference type="ARBA" id="ARBA00022614"/>
    </source>
</evidence>
<evidence type="ECO:0000256" key="4">
    <source>
        <dbReference type="ARBA" id="ARBA00023069"/>
    </source>
</evidence>
<keyword evidence="2" id="KW-0433">Leucine-rich repeat</keyword>
<evidence type="ECO:0000256" key="3">
    <source>
        <dbReference type="ARBA" id="ARBA00022737"/>
    </source>
</evidence>
<comment type="caution">
    <text evidence="7">The sequence shown here is derived from an EMBL/GenBank/DDBJ whole genome shotgun (WGS) entry which is preliminary data.</text>
</comment>
<evidence type="ECO:0000313" key="8">
    <source>
        <dbReference type="Proteomes" id="UP000232323"/>
    </source>
</evidence>
<feature type="compositionally biased region" description="Polar residues" evidence="6">
    <location>
        <begin position="266"/>
        <end position="283"/>
    </location>
</feature>
<dbReference type="STRING" id="1157962.A0A250X2D3"/>
<feature type="compositionally biased region" description="Basic and acidic residues" evidence="6">
    <location>
        <begin position="287"/>
        <end position="298"/>
    </location>
</feature>
<dbReference type="GO" id="GO:0005930">
    <property type="term" value="C:axoneme"/>
    <property type="evidence" value="ECO:0007669"/>
    <property type="project" value="UniProtKB-SubCell"/>
</dbReference>
<dbReference type="InterPro" id="IPR036047">
    <property type="entry name" value="F-box-like_dom_sf"/>
</dbReference>
<dbReference type="InterPro" id="IPR050576">
    <property type="entry name" value="Cilia_flagella_integrity"/>
</dbReference>
<keyword evidence="4" id="KW-0969">Cilium</keyword>
<evidence type="ECO:0000256" key="5">
    <source>
        <dbReference type="ARBA" id="ARBA00023273"/>
    </source>
</evidence>
<evidence type="ECO:0000256" key="1">
    <source>
        <dbReference type="ARBA" id="ARBA00004430"/>
    </source>
</evidence>
<feature type="region of interest" description="Disordered" evidence="6">
    <location>
        <begin position="263"/>
        <end position="318"/>
    </location>
</feature>
<dbReference type="PANTHER" id="PTHR45973:SF9">
    <property type="entry name" value="LEUCINE-RICH REPEAT-CONTAINING PROTEIN 46"/>
    <property type="match status" value="1"/>
</dbReference>
<dbReference type="Pfam" id="PF14580">
    <property type="entry name" value="LRR_9"/>
    <property type="match status" value="1"/>
</dbReference>
<dbReference type="SUPFAM" id="SSF52075">
    <property type="entry name" value="Outer arm dynein light chain 1"/>
    <property type="match status" value="1"/>
</dbReference>
<dbReference type="SMART" id="SM00365">
    <property type="entry name" value="LRR_SD22"/>
    <property type="match status" value="4"/>
</dbReference>
<dbReference type="SMART" id="SM00369">
    <property type="entry name" value="LRR_TYP"/>
    <property type="match status" value="2"/>
</dbReference>
<sequence>MTEPHSIMVVTNKTLQLSQSLRNRQDGSMGNGSAMTLPHLIQICKENGSPSNPLCVTRLELSCQTFSYIDECISAFSDCGQLLLNRNKIKKICNLTGLAHLRCLYLQHNKISVIEGLEHLRSLRILDLSNNDISSIEGLEGCTMLETLLIASNRLTDSASVLHLLSCKKVAELDLGHNLIRDTQVLDILSGMPCLQTLTLQYNPLSNAADPLNKEPPLLPNYRRTVIGRCRTLTSLDHRPVFPQERAYAQTWWDREISQIAGPTASAPSPTSVLDTSIDNHGSNIKAEGKPSGDDQHVVHGGQIKPHQSSNNRESPPHLLVSGREGLRLFNLSISDGNDISTLGSPFSSPFGCSHVIGDDQSLLSGLLRSPDRSTMASSLLHDSRQPSTSVIMSSKSPCSSAAIQNAAQQHLEIKASGINVLGVDVLQPVLSYLLKPRDLVMAALVNRLWAQAAGPRLKEVRFRVAETRLSAAALVMAQNGDLLSEVRSEDLLDLRPWHRPPRPLSQLYWALHLVWSNRPVIEELPQAVNKDENLGLAGACDDGDKDRSFDVEDMKAGRAGDYFEGLEHDESDFSGLQNYLGLERIHLDVSDLGRVKQEDLVEDPESTLREVSTKVTQCSIRSDFTNPQTNQVMQQSFDDSAQDCDVPSTDTAARNAVEVEASFNHLTSQMPSSSSTLPTTSNAFILQAVHTTDPDQLEEYQMNFRCPQWCDIAWQMCMAMISDPAFPKALLKCMPLSQDMVTRLRARTGSANDLEVYNPALDVREVRRCHSASGPLAVWLLAVEEVEYCRIMVDQAREWDWPQRAVSWLL</sequence>
<dbReference type="Proteomes" id="UP000232323">
    <property type="component" value="Unassembled WGS sequence"/>
</dbReference>
<dbReference type="AlphaFoldDB" id="A0A250X2D3"/>
<name>A0A250X2D3_9CHLO</name>
<dbReference type="SUPFAM" id="SSF81383">
    <property type="entry name" value="F-box domain"/>
    <property type="match status" value="1"/>
</dbReference>
<dbReference type="InterPro" id="IPR003591">
    <property type="entry name" value="Leu-rich_rpt_typical-subtyp"/>
</dbReference>
<gene>
    <name evidence="7" type="ORF">CEUSTIGMA_g4661.t1</name>
</gene>
<dbReference type="PANTHER" id="PTHR45973">
    <property type="entry name" value="PROTEIN PHOSPHATASE 1 REGULATORY SUBUNIT SDS22-RELATED"/>
    <property type="match status" value="1"/>
</dbReference>
<keyword evidence="5" id="KW-0966">Cell projection</keyword>
<dbReference type="OrthoDB" id="1517790at2759"/>
<proteinExistence type="predicted"/>
<accession>A0A250X2D3</accession>
<comment type="subcellular location">
    <subcellularLocation>
        <location evidence="1">Cytoplasm</location>
        <location evidence="1">Cytoskeleton</location>
        <location evidence="1">Cilium axoneme</location>
    </subcellularLocation>
</comment>
<reference evidence="7 8" key="1">
    <citation type="submission" date="2017-08" db="EMBL/GenBank/DDBJ databases">
        <title>Acidophilic green algal genome provides insights into adaptation to an acidic environment.</title>
        <authorList>
            <person name="Hirooka S."/>
            <person name="Hirose Y."/>
            <person name="Kanesaki Y."/>
            <person name="Higuchi S."/>
            <person name="Fujiwara T."/>
            <person name="Onuma R."/>
            <person name="Era A."/>
            <person name="Ohbayashi R."/>
            <person name="Uzuka A."/>
            <person name="Nozaki H."/>
            <person name="Yoshikawa H."/>
            <person name="Miyagishima S.Y."/>
        </authorList>
    </citation>
    <scope>NUCLEOTIDE SEQUENCE [LARGE SCALE GENOMIC DNA]</scope>
    <source>
        <strain evidence="7 8">NIES-2499</strain>
    </source>
</reference>
<protein>
    <submittedName>
        <fullName evidence="7">Uncharacterized protein</fullName>
    </submittedName>
</protein>
<keyword evidence="3" id="KW-0677">Repeat</keyword>
<dbReference type="PROSITE" id="PS51450">
    <property type="entry name" value="LRR"/>
    <property type="match status" value="2"/>
</dbReference>
<dbReference type="InterPro" id="IPR001611">
    <property type="entry name" value="Leu-rich_rpt"/>
</dbReference>
<organism evidence="7 8">
    <name type="scientific">Chlamydomonas eustigma</name>
    <dbReference type="NCBI Taxonomy" id="1157962"/>
    <lineage>
        <taxon>Eukaryota</taxon>
        <taxon>Viridiplantae</taxon>
        <taxon>Chlorophyta</taxon>
        <taxon>core chlorophytes</taxon>
        <taxon>Chlorophyceae</taxon>
        <taxon>CS clade</taxon>
        <taxon>Chlamydomonadales</taxon>
        <taxon>Chlamydomonadaceae</taxon>
        <taxon>Chlamydomonas</taxon>
    </lineage>
</organism>
<evidence type="ECO:0000256" key="6">
    <source>
        <dbReference type="SAM" id="MobiDB-lite"/>
    </source>
</evidence>